<protein>
    <submittedName>
        <fullName evidence="2">Uncharacterized protein</fullName>
    </submittedName>
</protein>
<dbReference type="Proteomes" id="UP000243217">
    <property type="component" value="Unassembled WGS sequence"/>
</dbReference>
<evidence type="ECO:0000313" key="2">
    <source>
        <dbReference type="EMBL" id="OQR97347.1"/>
    </source>
</evidence>
<proteinExistence type="predicted"/>
<name>A0A1V9ZHA8_9STRA</name>
<reference evidence="2 3" key="1">
    <citation type="journal article" date="2014" name="Genome Biol. Evol.">
        <title>The secreted proteins of Achlya hypogyna and Thraustotheca clavata identify the ancestral oomycete secretome and reveal gene acquisitions by horizontal gene transfer.</title>
        <authorList>
            <person name="Misner I."/>
            <person name="Blouin N."/>
            <person name="Leonard G."/>
            <person name="Richards T.A."/>
            <person name="Lane C.E."/>
        </authorList>
    </citation>
    <scope>NUCLEOTIDE SEQUENCE [LARGE SCALE GENOMIC DNA]</scope>
    <source>
        <strain evidence="2 3">ATCC 34112</strain>
    </source>
</reference>
<organism evidence="2 3">
    <name type="scientific">Thraustotheca clavata</name>
    <dbReference type="NCBI Taxonomy" id="74557"/>
    <lineage>
        <taxon>Eukaryota</taxon>
        <taxon>Sar</taxon>
        <taxon>Stramenopiles</taxon>
        <taxon>Oomycota</taxon>
        <taxon>Saprolegniomycetes</taxon>
        <taxon>Saprolegniales</taxon>
        <taxon>Achlyaceae</taxon>
        <taxon>Thraustotheca</taxon>
    </lineage>
</organism>
<accession>A0A1V9ZHA8</accession>
<comment type="caution">
    <text evidence="2">The sequence shown here is derived from an EMBL/GenBank/DDBJ whole genome shotgun (WGS) entry which is preliminary data.</text>
</comment>
<dbReference type="EMBL" id="JNBS01001918">
    <property type="protein sequence ID" value="OQR97347.1"/>
    <property type="molecule type" value="Genomic_DNA"/>
</dbReference>
<feature type="region of interest" description="Disordered" evidence="1">
    <location>
        <begin position="215"/>
        <end position="237"/>
    </location>
</feature>
<sequence>MATTCSCEWKAKEWVHDSYCRWTHCRMCSWHHPLDLDTDAGFDEFTEHFAHCRGRQRHASVENWFKNNISFGASVQDIVSLFPERGPFNEKHCPTAYEVENYHCIYLWLPLSKLRELFPSLPYEWSNSEDSCCFYFEQGFGLRMISFEFHEDALPGELPALLAYFAWLFQLPLDDNLEGRRRIEDGSCIVSLGMSRKQESKHHYDNQMLTTLEFVDPRNPPQNGRNYTCPEASDLND</sequence>
<evidence type="ECO:0000256" key="1">
    <source>
        <dbReference type="SAM" id="MobiDB-lite"/>
    </source>
</evidence>
<evidence type="ECO:0000313" key="3">
    <source>
        <dbReference type="Proteomes" id="UP000243217"/>
    </source>
</evidence>
<keyword evidence="3" id="KW-1185">Reference proteome</keyword>
<dbReference type="OrthoDB" id="79220at2759"/>
<dbReference type="AlphaFoldDB" id="A0A1V9ZHA8"/>
<gene>
    <name evidence="2" type="ORF">THRCLA_21944</name>
</gene>